<evidence type="ECO:0000256" key="1">
    <source>
        <dbReference type="SAM" id="Coils"/>
    </source>
</evidence>
<feature type="transmembrane region" description="Helical" evidence="2">
    <location>
        <begin position="58"/>
        <end position="77"/>
    </location>
</feature>
<dbReference type="Proteomes" id="UP000176650">
    <property type="component" value="Unassembled WGS sequence"/>
</dbReference>
<keyword evidence="2" id="KW-1133">Transmembrane helix</keyword>
<dbReference type="EMBL" id="MEYS01000002">
    <property type="protein sequence ID" value="OGD34043.1"/>
    <property type="molecule type" value="Genomic_DNA"/>
</dbReference>
<accession>A0A1F5BTU0</accession>
<keyword evidence="1" id="KW-0175">Coiled coil</keyword>
<evidence type="ECO:0000313" key="3">
    <source>
        <dbReference type="EMBL" id="OGD34043.1"/>
    </source>
</evidence>
<comment type="caution">
    <text evidence="3">The sequence shown here is derived from an EMBL/GenBank/DDBJ whole genome shotgun (WGS) entry which is preliminary data.</text>
</comment>
<protein>
    <submittedName>
        <fullName evidence="3">Uncharacterized protein</fullName>
    </submittedName>
</protein>
<keyword evidence="2" id="KW-0812">Transmembrane</keyword>
<evidence type="ECO:0000313" key="4">
    <source>
        <dbReference type="Proteomes" id="UP000176650"/>
    </source>
</evidence>
<dbReference type="AlphaFoldDB" id="A0A1F5BTU0"/>
<feature type="coiled-coil region" evidence="1">
    <location>
        <begin position="82"/>
        <end position="126"/>
    </location>
</feature>
<dbReference type="STRING" id="1797298.A2988_00980"/>
<name>A0A1F5BTU0_9BACT</name>
<gene>
    <name evidence="3" type="ORF">A2988_00980</name>
</gene>
<feature type="transmembrane region" description="Helical" evidence="2">
    <location>
        <begin position="27"/>
        <end position="46"/>
    </location>
</feature>
<keyword evidence="2" id="KW-0472">Membrane</keyword>
<proteinExistence type="predicted"/>
<organism evidence="3 4">
    <name type="scientific">Candidatus Azambacteria bacterium RIFCSPLOWO2_01_FULL_46_25</name>
    <dbReference type="NCBI Taxonomy" id="1797298"/>
    <lineage>
        <taxon>Bacteria</taxon>
        <taxon>Candidatus Azamiibacteriota</taxon>
    </lineage>
</organism>
<sequence length="127" mass="14273">MVAMVIKFFDKLEDGVRASLSRHPIPYALLGGVAIVLFWRGTWMIADELPFMTGPVSVAISLVTLLGSGLFVSFFIGDRIILSGLKQEKKLAEKTEEEVELEADVMVDIKNKLQKIEKNLEELNHRK</sequence>
<reference evidence="3 4" key="1">
    <citation type="journal article" date="2016" name="Nat. Commun.">
        <title>Thousands of microbial genomes shed light on interconnected biogeochemical processes in an aquifer system.</title>
        <authorList>
            <person name="Anantharaman K."/>
            <person name="Brown C.T."/>
            <person name="Hug L.A."/>
            <person name="Sharon I."/>
            <person name="Castelle C.J."/>
            <person name="Probst A.J."/>
            <person name="Thomas B.C."/>
            <person name="Singh A."/>
            <person name="Wilkins M.J."/>
            <person name="Karaoz U."/>
            <person name="Brodie E.L."/>
            <person name="Williams K.H."/>
            <person name="Hubbard S.S."/>
            <person name="Banfield J.F."/>
        </authorList>
    </citation>
    <scope>NUCLEOTIDE SEQUENCE [LARGE SCALE GENOMIC DNA]</scope>
</reference>
<evidence type="ECO:0000256" key="2">
    <source>
        <dbReference type="SAM" id="Phobius"/>
    </source>
</evidence>